<dbReference type="GO" id="GO:0005525">
    <property type="term" value="F:GTP binding"/>
    <property type="evidence" value="ECO:0007669"/>
    <property type="project" value="UniProtKB-KW"/>
</dbReference>
<dbReference type="InterPro" id="IPR006073">
    <property type="entry name" value="GTP-bd"/>
</dbReference>
<protein>
    <recommendedName>
        <fullName evidence="3 7">Nucleolar GTP-binding protein 2</fullName>
    </recommendedName>
</protein>
<dbReference type="FunCoup" id="A0A066VER5">
    <property type="interactions" value="364"/>
</dbReference>
<feature type="compositionally biased region" description="Basic and acidic residues" evidence="8">
    <location>
        <begin position="516"/>
        <end position="539"/>
    </location>
</feature>
<evidence type="ECO:0000259" key="9">
    <source>
        <dbReference type="PROSITE" id="PS51721"/>
    </source>
</evidence>
<dbReference type="Pfam" id="PF08153">
    <property type="entry name" value="NGP1NT"/>
    <property type="match status" value="1"/>
</dbReference>
<organism evidence="10 11">
    <name type="scientific">Tilletiaria anomala (strain ATCC 24038 / CBS 436.72 / UBC 951)</name>
    <dbReference type="NCBI Taxonomy" id="1037660"/>
    <lineage>
        <taxon>Eukaryota</taxon>
        <taxon>Fungi</taxon>
        <taxon>Dikarya</taxon>
        <taxon>Basidiomycota</taxon>
        <taxon>Ustilaginomycotina</taxon>
        <taxon>Exobasidiomycetes</taxon>
        <taxon>Georgefischeriales</taxon>
        <taxon>Tilletiariaceae</taxon>
        <taxon>Tilletiaria</taxon>
    </lineage>
</organism>
<dbReference type="InterPro" id="IPR050755">
    <property type="entry name" value="TRAFAC_YlqF/YawG_RiboMat"/>
</dbReference>
<dbReference type="OrthoDB" id="444945at2759"/>
<dbReference type="PROSITE" id="PS51721">
    <property type="entry name" value="G_CP"/>
    <property type="match status" value="1"/>
</dbReference>
<sequence>MPASIGKSKSSAPGIKKVKGENFYRDAKGAKRVKLLAKNGIASKAIRDKDGNIIQAAEFQSSEAKPGRVQPDRRWFGNTRVISQDALAHFRESMSSRVDDPYSVLLRRNKLPMSLIQEPSSKSSPAGIGSNKLTAVESFSDTFGPSARRKRPRLDPTAIGSFEEFAQSGTTAIDDAETAAEAAQAKARGVGLVPEDAEIGAVQAEVPYEIPVQRGRSEPIYSKGQSRRIWGELYKVIDSSDVVIHVLDVRDPEGTRCRSVEKHIKEEKPHKHLVFVLNKVDLVPTWVTARWVKILSQTAPTLAFHASVNNSFGKGSLISLLRQYSVLHSDKKQISVGFVGYPNTGKSSIINTLKKKKVCKTAPIPGETKVWQYIALMRRIYLIDCPGIVPISAHDSETGTVLKGVVRVENLETPAEHIPALLGRIKAEHLQKTYGLNKWMDADDFLSQLAKKMGKLLRGGEPDMETAAKCVLNDWIRGKLPFFVAPPTAESNATGKEKWAGAVKGVTQPLRGINPVHREAKGATEGDQRSALGVDKDEATEVVSTEEFDDEDIQAEEDEDDKDIQEEEDEDDDDDGSDASADSLEQLGWDDVFGGAEAEEDESFTDEEGEESEHGDHSKAEDKARAEQLSEDDEQARGKNAKAPRMATSKRKAENFYTHANVKNKNRNKAKLSASIAAQNRNSRGSRIGANGKAARTAKKSKHRS</sequence>
<feature type="compositionally biased region" description="Acidic residues" evidence="8">
    <location>
        <begin position="540"/>
        <end position="577"/>
    </location>
</feature>
<dbReference type="PRINTS" id="PR00326">
    <property type="entry name" value="GTP1OBG"/>
</dbReference>
<dbReference type="FunFam" id="1.10.1580.10:FF:000001">
    <property type="entry name" value="Nucleolar GTP-binding protein 2"/>
    <property type="match status" value="1"/>
</dbReference>
<dbReference type="Proteomes" id="UP000027361">
    <property type="component" value="Unassembled WGS sequence"/>
</dbReference>
<feature type="domain" description="CP-type G" evidence="9">
    <location>
        <begin position="230"/>
        <end position="391"/>
    </location>
</feature>
<evidence type="ECO:0000256" key="8">
    <source>
        <dbReference type="SAM" id="MobiDB-lite"/>
    </source>
</evidence>
<proteinExistence type="inferred from homology"/>
<dbReference type="RefSeq" id="XP_013240314.1">
    <property type="nucleotide sequence ID" value="XM_013384860.1"/>
</dbReference>
<feature type="compositionally biased region" description="Acidic residues" evidence="8">
    <location>
        <begin position="597"/>
        <end position="611"/>
    </location>
</feature>
<evidence type="ECO:0000256" key="5">
    <source>
        <dbReference type="ARBA" id="ARBA00023134"/>
    </source>
</evidence>
<dbReference type="HOGENOM" id="CLU_011106_4_1_1"/>
<feature type="compositionally biased region" description="Basic and acidic residues" evidence="8">
    <location>
        <begin position="612"/>
        <end position="628"/>
    </location>
</feature>
<comment type="subcellular location">
    <subcellularLocation>
        <location evidence="2 7">Nucleus</location>
        <location evidence="2 7">Nucleolus</location>
    </subcellularLocation>
</comment>
<dbReference type="GO" id="GO:0005730">
    <property type="term" value="C:nucleolus"/>
    <property type="evidence" value="ECO:0007669"/>
    <property type="project" value="UniProtKB-SubCell"/>
</dbReference>
<dbReference type="InterPro" id="IPR012971">
    <property type="entry name" value="NOG2_N_dom"/>
</dbReference>
<keyword evidence="5 7" id="KW-0342">GTP-binding</keyword>
<dbReference type="InterPro" id="IPR027417">
    <property type="entry name" value="P-loop_NTPase"/>
</dbReference>
<evidence type="ECO:0000313" key="11">
    <source>
        <dbReference type="Proteomes" id="UP000027361"/>
    </source>
</evidence>
<dbReference type="Gene3D" id="1.10.1580.10">
    <property type="match status" value="1"/>
</dbReference>
<accession>A0A066VER5</accession>
<evidence type="ECO:0000256" key="4">
    <source>
        <dbReference type="ARBA" id="ARBA00022741"/>
    </source>
</evidence>
<dbReference type="FunFam" id="3.40.50.300:FF:000559">
    <property type="entry name" value="Nuclear/nucleolar GTPase 2"/>
    <property type="match status" value="1"/>
</dbReference>
<dbReference type="AlphaFoldDB" id="A0A066VER5"/>
<dbReference type="Gene3D" id="3.40.50.300">
    <property type="entry name" value="P-loop containing nucleotide triphosphate hydrolases"/>
    <property type="match status" value="1"/>
</dbReference>
<dbReference type="InterPro" id="IPR030378">
    <property type="entry name" value="G_CP_dom"/>
</dbReference>
<dbReference type="EMBL" id="JMSN01000144">
    <property type="protein sequence ID" value="KDN37249.1"/>
    <property type="molecule type" value="Genomic_DNA"/>
</dbReference>
<comment type="similarity">
    <text evidence="7">Belongs to the TRAFAC class YlqF/YawG GTPase family. NOG2 subfamily.</text>
</comment>
<dbReference type="GeneID" id="25265399"/>
<dbReference type="InParanoid" id="A0A066VER5"/>
<evidence type="ECO:0000256" key="7">
    <source>
        <dbReference type="RuleBase" id="RU364023"/>
    </source>
</evidence>
<keyword evidence="11" id="KW-1185">Reference proteome</keyword>
<evidence type="ECO:0000313" key="10">
    <source>
        <dbReference type="EMBL" id="KDN37249.1"/>
    </source>
</evidence>
<feature type="compositionally biased region" description="Basic residues" evidence="8">
    <location>
        <begin position="696"/>
        <end position="705"/>
    </location>
</feature>
<evidence type="ECO:0000256" key="1">
    <source>
        <dbReference type="ARBA" id="ARBA00003892"/>
    </source>
</evidence>
<evidence type="ECO:0000256" key="3">
    <source>
        <dbReference type="ARBA" id="ARBA00022127"/>
    </source>
</evidence>
<keyword evidence="6 7" id="KW-0539">Nucleus</keyword>
<gene>
    <name evidence="10" type="ORF">K437DRAFT_259874</name>
</gene>
<dbReference type="PANTHER" id="PTHR11089:SF9">
    <property type="entry name" value="NUCLEOLAR GTP-BINDING PROTEIN 2"/>
    <property type="match status" value="1"/>
</dbReference>
<dbReference type="STRING" id="1037660.A0A066VER5"/>
<feature type="region of interest" description="Disordered" evidence="8">
    <location>
        <begin position="510"/>
        <end position="705"/>
    </location>
</feature>
<keyword evidence="4 7" id="KW-0547">Nucleotide-binding</keyword>
<dbReference type="Pfam" id="PF01926">
    <property type="entry name" value="MMR_HSR1"/>
    <property type="match status" value="1"/>
</dbReference>
<comment type="caution">
    <text evidence="10">The sequence shown here is derived from an EMBL/GenBank/DDBJ whole genome shotgun (WGS) entry which is preliminary data.</text>
</comment>
<dbReference type="PANTHER" id="PTHR11089">
    <property type="entry name" value="GTP-BINDING PROTEIN-RELATED"/>
    <property type="match status" value="1"/>
</dbReference>
<reference evidence="10 11" key="1">
    <citation type="submission" date="2014-05" db="EMBL/GenBank/DDBJ databases">
        <title>Draft genome sequence of a rare smut relative, Tilletiaria anomala UBC 951.</title>
        <authorList>
            <consortium name="DOE Joint Genome Institute"/>
            <person name="Toome M."/>
            <person name="Kuo A."/>
            <person name="Henrissat B."/>
            <person name="Lipzen A."/>
            <person name="Tritt A."/>
            <person name="Yoshinaga Y."/>
            <person name="Zane M."/>
            <person name="Barry K."/>
            <person name="Grigoriev I.V."/>
            <person name="Spatafora J.W."/>
            <person name="Aimea M.C."/>
        </authorList>
    </citation>
    <scope>NUCLEOTIDE SEQUENCE [LARGE SCALE GENOMIC DNA]</scope>
    <source>
        <strain evidence="10 11">UBC 951</strain>
    </source>
</reference>
<dbReference type="OMA" id="RTQGFNH"/>
<name>A0A066VER5_TILAU</name>
<dbReference type="CDD" id="cd01858">
    <property type="entry name" value="NGP_1"/>
    <property type="match status" value="1"/>
</dbReference>
<dbReference type="InterPro" id="IPR023179">
    <property type="entry name" value="GTP-bd_ortho_bundle_sf"/>
</dbReference>
<feature type="compositionally biased region" description="Polar residues" evidence="8">
    <location>
        <begin position="676"/>
        <end position="685"/>
    </location>
</feature>
<comment type="function">
    <text evidence="1 7">GTPase that associates with pre-60S ribosomal subunits in the nucleolus and is required for their nuclear export and maturation.</text>
</comment>
<dbReference type="InterPro" id="IPR024929">
    <property type="entry name" value="GNL2_CP_dom"/>
</dbReference>
<evidence type="ECO:0000256" key="2">
    <source>
        <dbReference type="ARBA" id="ARBA00004604"/>
    </source>
</evidence>
<evidence type="ECO:0000256" key="6">
    <source>
        <dbReference type="ARBA" id="ARBA00023242"/>
    </source>
</evidence>
<dbReference type="SUPFAM" id="SSF52540">
    <property type="entry name" value="P-loop containing nucleoside triphosphate hydrolases"/>
    <property type="match status" value="1"/>
</dbReference>